<evidence type="ECO:0000259" key="3">
    <source>
        <dbReference type="Pfam" id="PF24841"/>
    </source>
</evidence>
<keyword evidence="2" id="KW-0472">Membrane</keyword>
<keyword evidence="2" id="KW-0812">Transmembrane</keyword>
<feature type="transmembrane region" description="Helical" evidence="2">
    <location>
        <begin position="163"/>
        <end position="180"/>
    </location>
</feature>
<evidence type="ECO:0000256" key="2">
    <source>
        <dbReference type="SAM" id="Phobius"/>
    </source>
</evidence>
<keyword evidence="5" id="KW-1185">Reference proteome</keyword>
<name>A0A1Z5SMD4_HORWE</name>
<comment type="caution">
    <text evidence="4">The sequence shown here is derived from an EMBL/GenBank/DDBJ whole genome shotgun (WGS) entry which is preliminary data.</text>
</comment>
<dbReference type="Proteomes" id="UP000194280">
    <property type="component" value="Unassembled WGS sequence"/>
</dbReference>
<feature type="region of interest" description="Disordered" evidence="1">
    <location>
        <begin position="1"/>
        <end position="46"/>
    </location>
</feature>
<dbReference type="VEuPathDB" id="FungiDB:BTJ68_14766"/>
<dbReference type="OrthoDB" id="5597489at2759"/>
<dbReference type="EMBL" id="MUNK01000417">
    <property type="protein sequence ID" value="OTA21747.1"/>
    <property type="molecule type" value="Genomic_DNA"/>
</dbReference>
<evidence type="ECO:0000313" key="5">
    <source>
        <dbReference type="Proteomes" id="UP000194280"/>
    </source>
</evidence>
<dbReference type="PANTHER" id="PTHR37846">
    <property type="entry name" value="YALI0B21296P"/>
    <property type="match status" value="1"/>
</dbReference>
<dbReference type="AlphaFoldDB" id="A0A1Z5SMD4"/>
<protein>
    <recommendedName>
        <fullName evidence="3">DUF7719 domain-containing protein</fullName>
    </recommendedName>
</protein>
<feature type="domain" description="DUF7719" evidence="3">
    <location>
        <begin position="161"/>
        <end position="229"/>
    </location>
</feature>
<keyword evidence="2" id="KW-1133">Transmembrane helix</keyword>
<dbReference type="InterPro" id="IPR056136">
    <property type="entry name" value="DUF7719"/>
</dbReference>
<proteinExistence type="predicted"/>
<dbReference type="PANTHER" id="PTHR37846:SF1">
    <property type="entry name" value="DEACETYLASE-LIKE PROTEIN"/>
    <property type="match status" value="1"/>
</dbReference>
<feature type="transmembrane region" description="Helical" evidence="2">
    <location>
        <begin position="131"/>
        <end position="151"/>
    </location>
</feature>
<accession>A0A1Z5SMD4</accession>
<evidence type="ECO:0000313" key="4">
    <source>
        <dbReference type="EMBL" id="OTA21747.1"/>
    </source>
</evidence>
<feature type="transmembrane region" description="Helical" evidence="2">
    <location>
        <begin position="200"/>
        <end position="224"/>
    </location>
</feature>
<dbReference type="STRING" id="1157616.A0A1Z5SMD4"/>
<dbReference type="InParanoid" id="A0A1Z5SMD4"/>
<feature type="compositionally biased region" description="Basic and acidic residues" evidence="1">
    <location>
        <begin position="1"/>
        <end position="21"/>
    </location>
</feature>
<gene>
    <name evidence="4" type="ORF">BTJ68_14766</name>
</gene>
<evidence type="ECO:0000256" key="1">
    <source>
        <dbReference type="SAM" id="MobiDB-lite"/>
    </source>
</evidence>
<dbReference type="Pfam" id="PF24841">
    <property type="entry name" value="DUF7719"/>
    <property type="match status" value="1"/>
</dbReference>
<organism evidence="4 5">
    <name type="scientific">Hortaea werneckii EXF-2000</name>
    <dbReference type="NCBI Taxonomy" id="1157616"/>
    <lineage>
        <taxon>Eukaryota</taxon>
        <taxon>Fungi</taxon>
        <taxon>Dikarya</taxon>
        <taxon>Ascomycota</taxon>
        <taxon>Pezizomycotina</taxon>
        <taxon>Dothideomycetes</taxon>
        <taxon>Dothideomycetidae</taxon>
        <taxon>Mycosphaerellales</taxon>
        <taxon>Teratosphaeriaceae</taxon>
        <taxon>Hortaea</taxon>
    </lineage>
</organism>
<reference evidence="4 5" key="1">
    <citation type="submission" date="2017-01" db="EMBL/GenBank/DDBJ databases">
        <title>The recent genome duplication of the halophilic yeast Hortaea werneckii: insights from long-read sequencing.</title>
        <authorList>
            <person name="Sinha S."/>
            <person name="Flibotte S."/>
            <person name="Neira M."/>
            <person name="Lenassi M."/>
            <person name="Gostincar C."/>
            <person name="Stajich J.E."/>
            <person name="Nislow C.E."/>
        </authorList>
    </citation>
    <scope>NUCLEOTIDE SEQUENCE [LARGE SCALE GENOMIC DNA]</scope>
    <source>
        <strain evidence="4 5">EXF-2000</strain>
    </source>
</reference>
<feature type="transmembrane region" description="Helical" evidence="2">
    <location>
        <begin position="100"/>
        <end position="119"/>
    </location>
</feature>
<sequence>MAEEEAPRNRRERRAAAKESGKPISAPTQEPKIRMMQPDRSGPKGKTLLDLYDDKKALLDQGQPFDSKYDDGQVRGESGNILEAGLGFPEEEPIGPLGQAVFWAVSLGMLHFTLDVLVYQQYAQEILWTAIFRRTFTGLPILFLLIFMLRSETADRFPNVRQVFYLVVGVSAGCYTIHAANRYDYFAVMKQAPPLGTLWIWSVIEMKLPMAALSVLANVGFVWWKGHSIT</sequence>